<keyword evidence="10 12" id="KW-0326">Glycosidase</keyword>
<feature type="domain" description="CBM20" evidence="14">
    <location>
        <begin position="634"/>
        <end position="734"/>
    </location>
</feature>
<dbReference type="CDD" id="cd11317">
    <property type="entry name" value="AmyAc_bac_euk_AmyA"/>
    <property type="match status" value="1"/>
</dbReference>
<dbReference type="InterPro" id="IPR013780">
    <property type="entry name" value="Glyco_hydro_b"/>
</dbReference>
<name>A0ABV6V6K2_9ACTN</name>
<comment type="caution">
    <text evidence="15">The sequence shown here is derived from an EMBL/GenBank/DDBJ whole genome shotgun (WGS) entry which is preliminary data.</text>
</comment>
<comment type="similarity">
    <text evidence="3 11">Belongs to the glycosyl hydrolase 13 family.</text>
</comment>
<keyword evidence="9 12" id="KW-0119">Carbohydrate metabolism</keyword>
<dbReference type="Pfam" id="PF00686">
    <property type="entry name" value="CBM_20"/>
    <property type="match status" value="2"/>
</dbReference>
<feature type="region of interest" description="Disordered" evidence="13">
    <location>
        <begin position="499"/>
        <end position="520"/>
    </location>
</feature>
<dbReference type="CDD" id="cd05808">
    <property type="entry name" value="CBM20_alpha_amylase"/>
    <property type="match status" value="1"/>
</dbReference>
<dbReference type="Pfam" id="PF02806">
    <property type="entry name" value="Alpha-amylase_C"/>
    <property type="match status" value="1"/>
</dbReference>
<evidence type="ECO:0000259" key="14">
    <source>
        <dbReference type="PROSITE" id="PS51166"/>
    </source>
</evidence>
<dbReference type="InterPro" id="IPR006047">
    <property type="entry name" value="GH13_cat_dom"/>
</dbReference>
<evidence type="ECO:0000256" key="3">
    <source>
        <dbReference type="ARBA" id="ARBA00008061"/>
    </source>
</evidence>
<dbReference type="Gene3D" id="3.20.20.80">
    <property type="entry name" value="Glycosidases"/>
    <property type="match status" value="1"/>
</dbReference>
<dbReference type="PROSITE" id="PS51166">
    <property type="entry name" value="CBM20"/>
    <property type="match status" value="2"/>
</dbReference>
<dbReference type="RefSeq" id="WP_380504614.1">
    <property type="nucleotide sequence ID" value="NZ_JBHEZX010000003.1"/>
</dbReference>
<organism evidence="15 16">
    <name type="scientific">Streptacidiphilus alkalitolerans</name>
    <dbReference type="NCBI Taxonomy" id="3342712"/>
    <lineage>
        <taxon>Bacteria</taxon>
        <taxon>Bacillati</taxon>
        <taxon>Actinomycetota</taxon>
        <taxon>Actinomycetes</taxon>
        <taxon>Kitasatosporales</taxon>
        <taxon>Streptomycetaceae</taxon>
        <taxon>Streptacidiphilus</taxon>
    </lineage>
</organism>
<evidence type="ECO:0000256" key="10">
    <source>
        <dbReference type="ARBA" id="ARBA00023295"/>
    </source>
</evidence>
<dbReference type="EC" id="3.2.1.1" evidence="4 12"/>
<sequence length="734" mass="76145">MRRQPPQARPRRGRTGRLRAALASGALLTAGIVPLTLVAGAGTAHAAMNSSDVIANLFMWNWKSVGNECTTVLGPSGYGGVQVAPPQDSTTASGHPWWEIYQPVDYNLTSRMGNEAQFAAMVSTCRAAGVKVYVDTVINHMTGQGSSSYGGVTGYSKYNYPGLYSSADFHNYPNDCSESDDQIHNWNDFNEVTHCELSDLADLRTESDYVRTEIAGYLNKLIGYGVSGFRVDAAKHIGQTDLAAIESKLNTTADGTAPYVAQEVALGSTGQLAPSAFEGTGSLLGFDYADDLAQQFNGNIANLKTFGSSWGLLPSNKELVFVENHDTERDGSTLSYKSGATNTLATEFELAWGYGTPEVYAGFDFNGRDDSPPADGNGFVTDTTCGSGWECTDRITGVNHLVAWHNHTAGQSVANWYDDGSNLIAFSRGNAGWIAINNEGSAQTRTFATGLAAGSYCDIVHGTVSNGSCSGAAVTVDGSGNASVTVPAKDSVAFDSTDLVGGTATSTPTPTPTGTGTPASGITETFTVAGAPGTAPIYLTGSIAALSNWAPASAIPMTQNGAYWTVTVSGLPASTAVQYKYIARDAGGNVTWEPGNNMALTTAATGSGAVSDVWTGSGATASPTATATPTPTASATAGAVSETFKENATTVLGQNVYLVGSIPALGSWNTSSAVLLSSATYPVWAGTLSLPPGTAFEYKYIKKDGSGNVTWESGANRTSTTPASGSATLNDSWK</sequence>
<dbReference type="InterPro" id="IPR013783">
    <property type="entry name" value="Ig-like_fold"/>
</dbReference>
<dbReference type="SMART" id="SM00632">
    <property type="entry name" value="Aamy_C"/>
    <property type="match status" value="1"/>
</dbReference>
<dbReference type="InterPro" id="IPR006048">
    <property type="entry name" value="A-amylase/branching_C"/>
</dbReference>
<keyword evidence="8" id="KW-0106">Calcium</keyword>
<evidence type="ECO:0000256" key="4">
    <source>
        <dbReference type="ARBA" id="ARBA00012595"/>
    </source>
</evidence>
<dbReference type="InterPro" id="IPR006046">
    <property type="entry name" value="Alpha_amylase"/>
</dbReference>
<dbReference type="SMART" id="SM00642">
    <property type="entry name" value="Aamy"/>
    <property type="match status" value="1"/>
</dbReference>
<dbReference type="PANTHER" id="PTHR43447">
    <property type="entry name" value="ALPHA-AMYLASE"/>
    <property type="match status" value="1"/>
</dbReference>
<evidence type="ECO:0000256" key="5">
    <source>
        <dbReference type="ARBA" id="ARBA00017303"/>
    </source>
</evidence>
<feature type="compositionally biased region" description="Low complexity" evidence="13">
    <location>
        <begin position="501"/>
        <end position="520"/>
    </location>
</feature>
<evidence type="ECO:0000313" key="15">
    <source>
        <dbReference type="EMBL" id="MFC1409252.1"/>
    </source>
</evidence>
<dbReference type="InterPro" id="IPR031319">
    <property type="entry name" value="A-amylase_C"/>
</dbReference>
<evidence type="ECO:0000256" key="8">
    <source>
        <dbReference type="ARBA" id="ARBA00022837"/>
    </source>
</evidence>
<dbReference type="Gene3D" id="2.60.40.1180">
    <property type="entry name" value="Golgi alpha-mannosidase II"/>
    <property type="match status" value="1"/>
</dbReference>
<keyword evidence="7 12" id="KW-0378">Hydrolase</keyword>
<dbReference type="SUPFAM" id="SSF51011">
    <property type="entry name" value="Glycosyl hydrolase domain"/>
    <property type="match status" value="1"/>
</dbReference>
<protein>
    <recommendedName>
        <fullName evidence="5 12">Alpha-amylase</fullName>
        <ecNumber evidence="4 12">3.2.1.1</ecNumber>
    </recommendedName>
</protein>
<evidence type="ECO:0000256" key="2">
    <source>
        <dbReference type="ARBA" id="ARBA00001913"/>
    </source>
</evidence>
<feature type="region of interest" description="Disordered" evidence="13">
    <location>
        <begin position="711"/>
        <end position="734"/>
    </location>
</feature>
<dbReference type="PRINTS" id="PR00110">
    <property type="entry name" value="ALPHAAMYLASE"/>
</dbReference>
<keyword evidence="6" id="KW-0479">Metal-binding</keyword>
<evidence type="ECO:0000256" key="7">
    <source>
        <dbReference type="ARBA" id="ARBA00022801"/>
    </source>
</evidence>
<comment type="cofactor">
    <cofactor evidence="2">
        <name>Ca(2+)</name>
        <dbReference type="ChEBI" id="CHEBI:29108"/>
    </cofactor>
</comment>
<evidence type="ECO:0000256" key="11">
    <source>
        <dbReference type="RuleBase" id="RU003615"/>
    </source>
</evidence>
<evidence type="ECO:0000313" key="16">
    <source>
        <dbReference type="Proteomes" id="UP001592582"/>
    </source>
</evidence>
<dbReference type="SUPFAM" id="SSF51445">
    <property type="entry name" value="(Trans)glycosidases"/>
    <property type="match status" value="1"/>
</dbReference>
<dbReference type="InterPro" id="IPR002044">
    <property type="entry name" value="CBM20"/>
</dbReference>
<evidence type="ECO:0000256" key="6">
    <source>
        <dbReference type="ARBA" id="ARBA00022723"/>
    </source>
</evidence>
<keyword evidence="16" id="KW-1185">Reference proteome</keyword>
<gene>
    <name evidence="15" type="ORF">ACEZDG_08150</name>
</gene>
<proteinExistence type="inferred from homology"/>
<dbReference type="SUPFAM" id="SSF49452">
    <property type="entry name" value="Starch-binding domain-like"/>
    <property type="match status" value="2"/>
</dbReference>
<dbReference type="Gene3D" id="2.60.40.10">
    <property type="entry name" value="Immunoglobulins"/>
    <property type="match status" value="2"/>
</dbReference>
<evidence type="ECO:0000256" key="1">
    <source>
        <dbReference type="ARBA" id="ARBA00000548"/>
    </source>
</evidence>
<comment type="catalytic activity">
    <reaction evidence="1 12">
        <text>Endohydrolysis of (1-&gt;4)-alpha-D-glucosidic linkages in polysaccharides containing three or more (1-&gt;4)-alpha-linked D-glucose units.</text>
        <dbReference type="EC" id="3.2.1.1"/>
    </reaction>
</comment>
<feature type="domain" description="CBM20" evidence="14">
    <location>
        <begin position="516"/>
        <end position="617"/>
    </location>
</feature>
<accession>A0ABV6V6K2</accession>
<evidence type="ECO:0000256" key="12">
    <source>
        <dbReference type="RuleBase" id="RU361134"/>
    </source>
</evidence>
<evidence type="ECO:0000256" key="9">
    <source>
        <dbReference type="ARBA" id="ARBA00023277"/>
    </source>
</evidence>
<dbReference type="SMART" id="SM01065">
    <property type="entry name" value="CBM_2"/>
    <property type="match status" value="2"/>
</dbReference>
<reference evidence="15 16" key="1">
    <citation type="submission" date="2024-09" db="EMBL/GenBank/DDBJ databases">
        <authorList>
            <person name="Lee S.D."/>
        </authorList>
    </citation>
    <scope>NUCLEOTIDE SEQUENCE [LARGE SCALE GENOMIC DNA]</scope>
    <source>
        <strain evidence="15 16">N1-1</strain>
    </source>
</reference>
<dbReference type="Proteomes" id="UP001592582">
    <property type="component" value="Unassembled WGS sequence"/>
</dbReference>
<dbReference type="InterPro" id="IPR013784">
    <property type="entry name" value="Carb-bd-like_fold"/>
</dbReference>
<dbReference type="InterPro" id="IPR017853">
    <property type="entry name" value="GH"/>
</dbReference>
<dbReference type="EMBL" id="JBHEZX010000003">
    <property type="protein sequence ID" value="MFC1409252.1"/>
    <property type="molecule type" value="Genomic_DNA"/>
</dbReference>
<evidence type="ECO:0000256" key="13">
    <source>
        <dbReference type="SAM" id="MobiDB-lite"/>
    </source>
</evidence>
<dbReference type="Pfam" id="PF00128">
    <property type="entry name" value="Alpha-amylase"/>
    <property type="match status" value="1"/>
</dbReference>